<reference evidence="1" key="2">
    <citation type="submission" date="2014-03" db="EMBL/GenBank/DDBJ databases">
        <title>The whipworm genome and dual-species transcriptomics of an intimate host-pathogen interaction.</title>
        <authorList>
            <person name="Foth B.J."/>
            <person name="Tsai I.J."/>
            <person name="Reid A.J."/>
            <person name="Bancroft A.J."/>
            <person name="Nichol S."/>
            <person name="Tracey A."/>
            <person name="Holroyd N."/>
            <person name="Cotton J.A."/>
            <person name="Stanley E.J."/>
            <person name="Zarowiecki M."/>
            <person name="Liu J.Z."/>
            <person name="Huckvale T."/>
            <person name="Cooper P.J."/>
            <person name="Grencis R.K."/>
            <person name="Berriman M."/>
        </authorList>
    </citation>
    <scope>NUCLEOTIDE SEQUENCE [LARGE SCALE GENOMIC DNA]</scope>
</reference>
<dbReference type="Gene3D" id="3.30.420.10">
    <property type="entry name" value="Ribonuclease H-like superfamily/Ribonuclease H"/>
    <property type="match status" value="1"/>
</dbReference>
<sequence length="90" mass="10239">MDPWSRVHIDFVEPFGGRYLFVAVDSVTSPLKQRSCQIYLRRQRCLREVFATRALPKILVPDNGPAFVSAPFLVFEDVAGLSISTRLRTI</sequence>
<dbReference type="Proteomes" id="UP000030665">
    <property type="component" value="Unassembled WGS sequence"/>
</dbReference>
<dbReference type="InterPro" id="IPR036397">
    <property type="entry name" value="RNaseH_sf"/>
</dbReference>
<organism evidence="1 2">
    <name type="scientific">Trichuris trichiura</name>
    <name type="common">Whipworm</name>
    <name type="synonym">Trichocephalus trichiurus</name>
    <dbReference type="NCBI Taxonomy" id="36087"/>
    <lineage>
        <taxon>Eukaryota</taxon>
        <taxon>Metazoa</taxon>
        <taxon>Ecdysozoa</taxon>
        <taxon>Nematoda</taxon>
        <taxon>Enoplea</taxon>
        <taxon>Dorylaimia</taxon>
        <taxon>Trichinellida</taxon>
        <taxon>Trichuridae</taxon>
        <taxon>Trichuris</taxon>
    </lineage>
</organism>
<dbReference type="AlphaFoldDB" id="A0A077Z8J5"/>
<keyword evidence="2" id="KW-1185">Reference proteome</keyword>
<name>A0A077Z8J5_TRITR</name>
<gene>
    <name evidence="1" type="ORF">TTRE_0000481101</name>
</gene>
<dbReference type="SUPFAM" id="SSF53098">
    <property type="entry name" value="Ribonuclease H-like"/>
    <property type="match status" value="1"/>
</dbReference>
<dbReference type="InterPro" id="IPR012337">
    <property type="entry name" value="RNaseH-like_sf"/>
</dbReference>
<dbReference type="OrthoDB" id="10058156at2759"/>
<dbReference type="EMBL" id="HG806050">
    <property type="protein sequence ID" value="CDW56531.1"/>
    <property type="molecule type" value="Genomic_DNA"/>
</dbReference>
<reference evidence="1" key="1">
    <citation type="submission" date="2014-01" db="EMBL/GenBank/DDBJ databases">
        <authorList>
            <person name="Aslett M."/>
        </authorList>
    </citation>
    <scope>NUCLEOTIDE SEQUENCE</scope>
</reference>
<proteinExistence type="predicted"/>
<evidence type="ECO:0000313" key="1">
    <source>
        <dbReference type="EMBL" id="CDW56531.1"/>
    </source>
</evidence>
<protein>
    <recommendedName>
        <fullName evidence="3">Integrase catalytic domain-containing protein</fullName>
    </recommendedName>
</protein>
<evidence type="ECO:0000313" key="2">
    <source>
        <dbReference type="Proteomes" id="UP000030665"/>
    </source>
</evidence>
<accession>A0A077Z8J5</accession>
<dbReference type="STRING" id="36087.A0A077Z8J5"/>
<dbReference type="GO" id="GO:0003676">
    <property type="term" value="F:nucleic acid binding"/>
    <property type="evidence" value="ECO:0007669"/>
    <property type="project" value="InterPro"/>
</dbReference>
<evidence type="ECO:0008006" key="3">
    <source>
        <dbReference type="Google" id="ProtNLM"/>
    </source>
</evidence>